<feature type="transmembrane region" description="Helical" evidence="7">
    <location>
        <begin position="36"/>
        <end position="63"/>
    </location>
</feature>
<name>A0AAU9E5S0_9FIRM</name>
<dbReference type="FunFam" id="1.10.3720.10:FF:000001">
    <property type="entry name" value="Glycine betaine ABC transporter, permease"/>
    <property type="match status" value="1"/>
</dbReference>
<sequence length="282" mass="30972">MGFPNLFRIHLGDPVETFIKWITINYEGFFDSIKGIILWFLIGIQRGLIAIPWFVLLILLFLIGWKVKSIKAGISFSLMLLTIGLLGYWNDTMLTLAIVLTSVLISLIIGIPIGIFSAYKEKFERYSKPVLDAMQTMPSFVYLIPAIMLFGLGSVPAVFATMIYSLPPVIRLTTLAIKSVSSEMLEAANSFGATQWQILIKVELPQALPTIMAGVNQTTMMAMSMVVIASMIGAKGLGYNVLIAINRTDIGMGVEAGTSIVLLAIIIDRLTQAIGSKFEIEK</sequence>
<keyword evidence="6 7" id="KW-0472">Membrane</keyword>
<evidence type="ECO:0000259" key="8">
    <source>
        <dbReference type="PROSITE" id="PS50928"/>
    </source>
</evidence>
<evidence type="ECO:0000256" key="1">
    <source>
        <dbReference type="ARBA" id="ARBA00004141"/>
    </source>
</evidence>
<keyword evidence="3" id="KW-1003">Cell membrane</keyword>
<evidence type="ECO:0000256" key="7">
    <source>
        <dbReference type="RuleBase" id="RU363032"/>
    </source>
</evidence>
<accession>A0AAU9E5S0</accession>
<dbReference type="PANTHER" id="PTHR47737">
    <property type="entry name" value="GLYCINE BETAINE/PROLINE BETAINE TRANSPORT SYSTEM PERMEASE PROTEIN PROW"/>
    <property type="match status" value="1"/>
</dbReference>
<keyword evidence="10" id="KW-1185">Reference proteome</keyword>
<dbReference type="Proteomes" id="UP001321786">
    <property type="component" value="Chromosome"/>
</dbReference>
<dbReference type="GO" id="GO:0015226">
    <property type="term" value="F:carnitine transmembrane transporter activity"/>
    <property type="evidence" value="ECO:0007669"/>
    <property type="project" value="TreeGrafter"/>
</dbReference>
<dbReference type="InterPro" id="IPR035906">
    <property type="entry name" value="MetI-like_sf"/>
</dbReference>
<gene>
    <name evidence="9" type="ORF">HLPR_23770</name>
</gene>
<evidence type="ECO:0000256" key="6">
    <source>
        <dbReference type="ARBA" id="ARBA00023136"/>
    </source>
</evidence>
<reference evidence="9 10" key="1">
    <citation type="submission" date="2023-08" db="EMBL/GenBank/DDBJ databases">
        <title>Helicovermis profunda gen. nov., sp. nov., a novel mesophilic, fermentative bacterium within the Bacillota from a deep-sea hydrothermal vent chimney.</title>
        <authorList>
            <person name="Miyazaki U."/>
            <person name="Mizutani D."/>
            <person name="Hashimoto Y."/>
            <person name="Tame A."/>
            <person name="Sawayama S."/>
            <person name="Miyazaki J."/>
            <person name="Takai K."/>
            <person name="Nakagawa S."/>
        </authorList>
    </citation>
    <scope>NUCLEOTIDE SEQUENCE [LARGE SCALE GENOMIC DNA]</scope>
    <source>
        <strain evidence="9 10">S502</strain>
    </source>
</reference>
<keyword evidence="4 7" id="KW-0812">Transmembrane</keyword>
<evidence type="ECO:0000256" key="3">
    <source>
        <dbReference type="ARBA" id="ARBA00022475"/>
    </source>
</evidence>
<dbReference type="GO" id="GO:0031460">
    <property type="term" value="P:glycine betaine transport"/>
    <property type="evidence" value="ECO:0007669"/>
    <property type="project" value="TreeGrafter"/>
</dbReference>
<dbReference type="GO" id="GO:0015871">
    <property type="term" value="P:choline transport"/>
    <property type="evidence" value="ECO:0007669"/>
    <property type="project" value="TreeGrafter"/>
</dbReference>
<dbReference type="AlphaFoldDB" id="A0AAU9E5S0"/>
<evidence type="ECO:0000256" key="2">
    <source>
        <dbReference type="ARBA" id="ARBA00022448"/>
    </source>
</evidence>
<dbReference type="KEGG" id="hprf:HLPR_23770"/>
<feature type="transmembrane region" description="Helical" evidence="7">
    <location>
        <begin position="95"/>
        <end position="119"/>
    </location>
</feature>
<evidence type="ECO:0000256" key="5">
    <source>
        <dbReference type="ARBA" id="ARBA00022989"/>
    </source>
</evidence>
<feature type="domain" description="ABC transmembrane type-1" evidence="8">
    <location>
        <begin position="92"/>
        <end position="271"/>
    </location>
</feature>
<comment type="subcellular location">
    <subcellularLocation>
        <location evidence="7">Cell membrane</location>
        <topology evidence="7">Multi-pass membrane protein</topology>
    </subcellularLocation>
    <subcellularLocation>
        <location evidence="1">Membrane</location>
        <topology evidence="1">Multi-pass membrane protein</topology>
    </subcellularLocation>
</comment>
<dbReference type="GO" id="GO:0005275">
    <property type="term" value="F:amine transmembrane transporter activity"/>
    <property type="evidence" value="ECO:0007669"/>
    <property type="project" value="TreeGrafter"/>
</dbReference>
<dbReference type="Gene3D" id="1.10.3720.10">
    <property type="entry name" value="MetI-like"/>
    <property type="match status" value="1"/>
</dbReference>
<evidence type="ECO:0000256" key="4">
    <source>
        <dbReference type="ARBA" id="ARBA00022692"/>
    </source>
</evidence>
<keyword evidence="5 7" id="KW-1133">Transmembrane helix</keyword>
<evidence type="ECO:0000313" key="9">
    <source>
        <dbReference type="EMBL" id="BEP30046.1"/>
    </source>
</evidence>
<evidence type="ECO:0000313" key="10">
    <source>
        <dbReference type="Proteomes" id="UP001321786"/>
    </source>
</evidence>
<organism evidence="9 10">
    <name type="scientific">Helicovermis profundi</name>
    <dbReference type="NCBI Taxonomy" id="3065157"/>
    <lineage>
        <taxon>Bacteria</taxon>
        <taxon>Bacillati</taxon>
        <taxon>Bacillota</taxon>
        <taxon>Clostridia</taxon>
        <taxon>Helicovermis</taxon>
    </lineage>
</organism>
<feature type="transmembrane region" description="Helical" evidence="7">
    <location>
        <begin position="220"/>
        <end position="242"/>
    </location>
</feature>
<feature type="transmembrane region" description="Helical" evidence="7">
    <location>
        <begin position="140"/>
        <end position="164"/>
    </location>
</feature>
<dbReference type="PROSITE" id="PS50928">
    <property type="entry name" value="ABC_TM1"/>
    <property type="match status" value="1"/>
</dbReference>
<feature type="transmembrane region" description="Helical" evidence="7">
    <location>
        <begin position="70"/>
        <end position="89"/>
    </location>
</feature>
<dbReference type="CDD" id="cd06261">
    <property type="entry name" value="TM_PBP2"/>
    <property type="match status" value="1"/>
</dbReference>
<dbReference type="Pfam" id="PF00528">
    <property type="entry name" value="BPD_transp_1"/>
    <property type="match status" value="1"/>
</dbReference>
<comment type="similarity">
    <text evidence="7">Belongs to the binding-protein-dependent transport system permease family.</text>
</comment>
<dbReference type="GO" id="GO:0043190">
    <property type="term" value="C:ATP-binding cassette (ABC) transporter complex"/>
    <property type="evidence" value="ECO:0007669"/>
    <property type="project" value="TreeGrafter"/>
</dbReference>
<keyword evidence="2 7" id="KW-0813">Transport</keyword>
<dbReference type="EMBL" id="AP028654">
    <property type="protein sequence ID" value="BEP30046.1"/>
    <property type="molecule type" value="Genomic_DNA"/>
</dbReference>
<dbReference type="SUPFAM" id="SSF161098">
    <property type="entry name" value="MetI-like"/>
    <property type="match status" value="1"/>
</dbReference>
<dbReference type="InterPro" id="IPR000515">
    <property type="entry name" value="MetI-like"/>
</dbReference>
<proteinExistence type="inferred from homology"/>
<protein>
    <submittedName>
        <fullName evidence="9">Proline/glycine betaine ABC transporter permease</fullName>
    </submittedName>
</protein>
<dbReference type="PANTHER" id="PTHR47737:SF1">
    <property type="entry name" value="GLYCINE BETAINE_PROLINE BETAINE TRANSPORT SYSTEM PERMEASE PROTEIN PROW"/>
    <property type="match status" value="1"/>
</dbReference>